<feature type="chain" id="PRO_5026108172" evidence="1">
    <location>
        <begin position="28"/>
        <end position="118"/>
    </location>
</feature>
<dbReference type="InterPro" id="IPR021647">
    <property type="entry name" value="CusF_Ec"/>
</dbReference>
<dbReference type="InterPro" id="IPR042230">
    <property type="entry name" value="CusF_sf"/>
</dbReference>
<dbReference type="Gene3D" id="2.40.50.320">
    <property type="entry name" value="Copper binding periplasmic protein CusF"/>
    <property type="match status" value="1"/>
</dbReference>
<evidence type="ECO:0000313" key="3">
    <source>
        <dbReference type="Proteomes" id="UP000502041"/>
    </source>
</evidence>
<organism evidence="2 3">
    <name type="scientific">Polaromonas vacuolata</name>
    <dbReference type="NCBI Taxonomy" id="37448"/>
    <lineage>
        <taxon>Bacteria</taxon>
        <taxon>Pseudomonadati</taxon>
        <taxon>Pseudomonadota</taxon>
        <taxon>Betaproteobacteria</taxon>
        <taxon>Burkholderiales</taxon>
        <taxon>Comamonadaceae</taxon>
        <taxon>Polaromonas</taxon>
    </lineage>
</organism>
<evidence type="ECO:0000313" key="2">
    <source>
        <dbReference type="EMBL" id="QJC57269.1"/>
    </source>
</evidence>
<reference evidence="2 3" key="1">
    <citation type="submission" date="2020-04" db="EMBL/GenBank/DDBJ databases">
        <title>Complete genome of a Psychrophilic, Marine, Gas Vacuolate Bacterium Polaromonas vacuolata KCTC 22033T.</title>
        <authorList>
            <person name="Hwang K."/>
            <person name="Kim K.M."/>
        </authorList>
    </citation>
    <scope>NUCLEOTIDE SEQUENCE [LARGE SCALE GENOMIC DNA]</scope>
    <source>
        <strain evidence="2 3">KCTC 22033</strain>
    </source>
</reference>
<protein>
    <submittedName>
        <fullName evidence="2">Cation efflux system protein CusF</fullName>
    </submittedName>
</protein>
<accession>A0A6H2HBM0</accession>
<gene>
    <name evidence="2" type="primary">cusF</name>
    <name evidence="2" type="ORF">HC248_02590</name>
</gene>
<dbReference type="EMBL" id="CP051461">
    <property type="protein sequence ID" value="QJC57269.1"/>
    <property type="molecule type" value="Genomic_DNA"/>
</dbReference>
<sequence>MKNIKQLLAVSATVLAALIAAPGVAMAQTDMPKMEMGKADSGKTFPMTDGEVKKVNKDASKITIKHGEIKNLDMPGMTMIFTVKEAAFLDKVKAGDKIKFVVANEGGKMMVTALELAK</sequence>
<feature type="signal peptide" evidence="1">
    <location>
        <begin position="1"/>
        <end position="27"/>
    </location>
</feature>
<dbReference type="RefSeq" id="WP_168922808.1">
    <property type="nucleotide sequence ID" value="NZ_CP051461.1"/>
</dbReference>
<dbReference type="Pfam" id="PF11604">
    <property type="entry name" value="CusF_Ec"/>
    <property type="match status" value="1"/>
</dbReference>
<dbReference type="AlphaFoldDB" id="A0A6H2HBM0"/>
<proteinExistence type="predicted"/>
<dbReference type="Proteomes" id="UP000502041">
    <property type="component" value="Chromosome"/>
</dbReference>
<keyword evidence="3" id="KW-1185">Reference proteome</keyword>
<dbReference type="KEGG" id="pvac:HC248_02590"/>
<evidence type="ECO:0000256" key="1">
    <source>
        <dbReference type="SAM" id="SignalP"/>
    </source>
</evidence>
<keyword evidence="1" id="KW-0732">Signal</keyword>
<name>A0A6H2HBM0_9BURK</name>